<dbReference type="PANTHER" id="PTHR46278:SF2">
    <property type="entry name" value="ASPARTATE-SEMIALDEHYDE DEHYDROGENASE"/>
    <property type="match status" value="1"/>
</dbReference>
<name>A0A850LII1_9RHOB</name>
<comment type="caution">
    <text evidence="15">The sequence shown here is derived from an EMBL/GenBank/DDBJ whole genome shotgun (WGS) entry which is preliminary data.</text>
</comment>
<evidence type="ECO:0000256" key="3">
    <source>
        <dbReference type="ARBA" id="ARBA00013120"/>
    </source>
</evidence>
<keyword evidence="8 15" id="KW-0560">Oxidoreductase</keyword>
<evidence type="ECO:0000256" key="4">
    <source>
        <dbReference type="ARBA" id="ARBA00022605"/>
    </source>
</evidence>
<keyword evidence="9" id="KW-0457">Lysine biosynthesis</keyword>
<dbReference type="EMBL" id="JABXIY010000034">
    <property type="protein sequence ID" value="NVK97914.1"/>
    <property type="molecule type" value="Genomic_DNA"/>
</dbReference>
<evidence type="ECO:0000256" key="7">
    <source>
        <dbReference type="ARBA" id="ARBA00022915"/>
    </source>
</evidence>
<feature type="active site" description="Acyl-thioester intermediate" evidence="13">
    <location>
        <position position="130"/>
    </location>
</feature>
<dbReference type="GO" id="GO:0009086">
    <property type="term" value="P:methionine biosynthetic process"/>
    <property type="evidence" value="ECO:0007669"/>
    <property type="project" value="UniProtKB-UniRule"/>
</dbReference>
<evidence type="ECO:0000256" key="2">
    <source>
        <dbReference type="ARBA" id="ARBA00011738"/>
    </source>
</evidence>
<dbReference type="InterPro" id="IPR000534">
    <property type="entry name" value="Semialdehyde_DH_NAD-bd"/>
</dbReference>
<dbReference type="GO" id="GO:0046983">
    <property type="term" value="F:protein dimerization activity"/>
    <property type="evidence" value="ECO:0007669"/>
    <property type="project" value="InterPro"/>
</dbReference>
<dbReference type="RefSeq" id="WP_278422974.1">
    <property type="nucleotide sequence ID" value="NZ_JABXIY010000034.1"/>
</dbReference>
<dbReference type="InterPro" id="IPR036291">
    <property type="entry name" value="NAD(P)-bd_dom_sf"/>
</dbReference>
<evidence type="ECO:0000313" key="16">
    <source>
        <dbReference type="Proteomes" id="UP000565723"/>
    </source>
</evidence>
<dbReference type="CDD" id="cd02316">
    <property type="entry name" value="VcASADH2_like_N"/>
    <property type="match status" value="1"/>
</dbReference>
<comment type="subunit">
    <text evidence="2">Homodimer.</text>
</comment>
<dbReference type="Pfam" id="PF01118">
    <property type="entry name" value="Semialdhyde_dh"/>
    <property type="match status" value="1"/>
</dbReference>
<evidence type="ECO:0000256" key="9">
    <source>
        <dbReference type="ARBA" id="ARBA00023154"/>
    </source>
</evidence>
<organism evidence="15 16">
    <name type="scientific">Ruegeria pomeroyi</name>
    <dbReference type="NCBI Taxonomy" id="89184"/>
    <lineage>
        <taxon>Bacteria</taxon>
        <taxon>Pseudomonadati</taxon>
        <taxon>Pseudomonadota</taxon>
        <taxon>Alphaproteobacteria</taxon>
        <taxon>Rhodobacterales</taxon>
        <taxon>Roseobacteraceae</taxon>
        <taxon>Ruegeria</taxon>
    </lineage>
</organism>
<dbReference type="Gene3D" id="3.30.360.10">
    <property type="entry name" value="Dihydrodipicolinate Reductase, domain 2"/>
    <property type="match status" value="1"/>
</dbReference>
<sequence>MGYRVVVAGATGNVGREMLNILAERQFPVDEIAALASRKSLGTEVSFGDKTIKTQDLDTFDFTGWDMALFAIGSDATKVYAPKAAAAGCVVIDNSSLYRYDPDIPLIVPECNPQAVHGYAKKNIIANPNCSTAQMVVALKPLHDRATIKRVVVSTYQSVSGAGKDGMDELWEQTKAVYNPTSDVPPKKFQKEIAFNVIPHIDVFMEDGSTKEEWKMVAETKKIVDPSIKVTATCVRVPVFVGHSESINIEFEEFLDEDEARDILRESPGIMVIDKREPGGYVTPKEC</sequence>
<comment type="similarity">
    <text evidence="1">Belongs to the aspartate-semialdehyde dehydrogenase family.</text>
</comment>
<dbReference type="Pfam" id="PF02774">
    <property type="entry name" value="Semialdhyde_dhC"/>
    <property type="match status" value="1"/>
</dbReference>
<dbReference type="CDD" id="cd18131">
    <property type="entry name" value="ASADH_C_bac_euk_like"/>
    <property type="match status" value="1"/>
</dbReference>
<dbReference type="Gene3D" id="3.40.50.720">
    <property type="entry name" value="NAD(P)-binding Rossmann-like Domain"/>
    <property type="match status" value="1"/>
</dbReference>
<feature type="active site" description="Proton acceptor" evidence="13">
    <location>
        <position position="243"/>
    </location>
</feature>
<feature type="domain" description="Semialdehyde dehydrogenase NAD-binding" evidence="14">
    <location>
        <begin position="4"/>
        <end position="119"/>
    </location>
</feature>
<keyword evidence="10" id="KW-0486">Methionine biosynthesis</keyword>
<accession>A0A850LII1</accession>
<comment type="catalytic activity">
    <reaction evidence="11">
        <text>L-aspartate 4-semialdehyde + phosphate + NADP(+) = 4-phospho-L-aspartate + NADPH + H(+)</text>
        <dbReference type="Rhea" id="RHEA:24284"/>
        <dbReference type="ChEBI" id="CHEBI:15378"/>
        <dbReference type="ChEBI" id="CHEBI:43474"/>
        <dbReference type="ChEBI" id="CHEBI:57535"/>
        <dbReference type="ChEBI" id="CHEBI:57783"/>
        <dbReference type="ChEBI" id="CHEBI:58349"/>
        <dbReference type="ChEBI" id="CHEBI:537519"/>
        <dbReference type="EC" id="1.2.1.11"/>
    </reaction>
</comment>
<dbReference type="NCBIfam" id="NF011456">
    <property type="entry name" value="PRK14874.1"/>
    <property type="match status" value="1"/>
</dbReference>
<dbReference type="InterPro" id="IPR005986">
    <property type="entry name" value="Asp_semialdehyde_DH_beta"/>
</dbReference>
<keyword evidence="7" id="KW-0220">Diaminopimelate biosynthesis</keyword>
<keyword evidence="6" id="KW-0521">NADP</keyword>
<dbReference type="SUPFAM" id="SSF51735">
    <property type="entry name" value="NAD(P)-binding Rossmann-fold domains"/>
    <property type="match status" value="1"/>
</dbReference>
<dbReference type="PANTHER" id="PTHR46278">
    <property type="entry name" value="DEHYDROGENASE, PUTATIVE-RELATED"/>
    <property type="match status" value="1"/>
</dbReference>
<evidence type="ECO:0000259" key="14">
    <source>
        <dbReference type="SMART" id="SM00859"/>
    </source>
</evidence>
<dbReference type="GO" id="GO:0051287">
    <property type="term" value="F:NAD binding"/>
    <property type="evidence" value="ECO:0007669"/>
    <property type="project" value="InterPro"/>
</dbReference>
<evidence type="ECO:0000256" key="11">
    <source>
        <dbReference type="ARBA" id="ARBA00047891"/>
    </source>
</evidence>
<evidence type="ECO:0000256" key="12">
    <source>
        <dbReference type="NCBIfam" id="TIGR01296"/>
    </source>
</evidence>
<dbReference type="NCBIfam" id="TIGR01296">
    <property type="entry name" value="asd_B"/>
    <property type="match status" value="1"/>
</dbReference>
<evidence type="ECO:0000313" key="15">
    <source>
        <dbReference type="EMBL" id="NVK97914.1"/>
    </source>
</evidence>
<evidence type="ECO:0000256" key="6">
    <source>
        <dbReference type="ARBA" id="ARBA00022857"/>
    </source>
</evidence>
<evidence type="ECO:0000256" key="13">
    <source>
        <dbReference type="PIRSR" id="PIRSR000148-1"/>
    </source>
</evidence>
<evidence type="ECO:0000256" key="5">
    <source>
        <dbReference type="ARBA" id="ARBA00022697"/>
    </source>
</evidence>
<dbReference type="AlphaFoldDB" id="A0A850LII1"/>
<dbReference type="Proteomes" id="UP000565723">
    <property type="component" value="Unassembled WGS sequence"/>
</dbReference>
<dbReference type="SMART" id="SM00859">
    <property type="entry name" value="Semialdhyde_dh"/>
    <property type="match status" value="1"/>
</dbReference>
<keyword evidence="5" id="KW-0791">Threonine biosynthesis</keyword>
<dbReference type="SUPFAM" id="SSF55347">
    <property type="entry name" value="Glyceraldehyde-3-phosphate dehydrogenase-like, C-terminal domain"/>
    <property type="match status" value="1"/>
</dbReference>
<feature type="non-terminal residue" evidence="15">
    <location>
        <position position="287"/>
    </location>
</feature>
<dbReference type="EC" id="1.2.1.11" evidence="3 12"/>
<gene>
    <name evidence="15" type="ORF">HW564_13360</name>
</gene>
<dbReference type="GO" id="GO:0004073">
    <property type="term" value="F:aspartate-semialdehyde dehydrogenase activity"/>
    <property type="evidence" value="ECO:0007669"/>
    <property type="project" value="UniProtKB-UniRule"/>
</dbReference>
<keyword evidence="4" id="KW-0028">Amino-acid biosynthesis</keyword>
<dbReference type="GO" id="GO:0009089">
    <property type="term" value="P:lysine biosynthetic process via diaminopimelate"/>
    <property type="evidence" value="ECO:0007669"/>
    <property type="project" value="UniProtKB-UniRule"/>
</dbReference>
<dbReference type="InterPro" id="IPR012280">
    <property type="entry name" value="Semialdhyde_DH_dimer_dom"/>
</dbReference>
<evidence type="ECO:0000256" key="8">
    <source>
        <dbReference type="ARBA" id="ARBA00023002"/>
    </source>
</evidence>
<proteinExistence type="inferred from homology"/>
<dbReference type="GO" id="GO:0009088">
    <property type="term" value="P:threonine biosynthetic process"/>
    <property type="evidence" value="ECO:0007669"/>
    <property type="project" value="UniProtKB-UniRule"/>
</dbReference>
<dbReference type="GO" id="GO:0050661">
    <property type="term" value="F:NADP binding"/>
    <property type="evidence" value="ECO:0007669"/>
    <property type="project" value="InterPro"/>
</dbReference>
<dbReference type="PIRSF" id="PIRSF000148">
    <property type="entry name" value="ASA_dh"/>
    <property type="match status" value="1"/>
</dbReference>
<evidence type="ECO:0000256" key="1">
    <source>
        <dbReference type="ARBA" id="ARBA00010584"/>
    </source>
</evidence>
<evidence type="ECO:0000256" key="10">
    <source>
        <dbReference type="ARBA" id="ARBA00023167"/>
    </source>
</evidence>
<dbReference type="GO" id="GO:0019877">
    <property type="term" value="P:diaminopimelate biosynthetic process"/>
    <property type="evidence" value="ECO:0007669"/>
    <property type="project" value="UniProtKB-KW"/>
</dbReference>
<protein>
    <recommendedName>
        <fullName evidence="3 12">Aspartate-semialdehyde dehydrogenase</fullName>
        <ecNumber evidence="3 12">1.2.1.11</ecNumber>
    </recommendedName>
</protein>
<dbReference type="GO" id="GO:0009097">
    <property type="term" value="P:isoleucine biosynthetic process"/>
    <property type="evidence" value="ECO:0007669"/>
    <property type="project" value="UniProtKB-UniRule"/>
</dbReference>
<reference evidence="15 16" key="1">
    <citation type="journal article" date="2020" name="Proc. Natl. Acad. Sci. U.S.A.">
        <title>Ecological drivers of bacterial community assembly in synthetic phycospheres.</title>
        <authorList>
            <person name="Fu H."/>
            <person name="Uchimiya M."/>
            <person name="Gore J."/>
            <person name="Moran M.A."/>
        </authorList>
    </citation>
    <scope>NUCLEOTIDE SEQUENCE [LARGE SCALE GENOMIC DNA]</scope>
    <source>
        <strain evidence="15">HF-Din03</strain>
    </source>
</reference>